<dbReference type="Proteomes" id="UP000320231">
    <property type="component" value="Chromosome"/>
</dbReference>
<organism evidence="4 5">
    <name type="scientific">Vreelandella sulfidaeris</name>
    <dbReference type="NCBI Taxonomy" id="115553"/>
    <lineage>
        <taxon>Bacteria</taxon>
        <taxon>Pseudomonadati</taxon>
        <taxon>Pseudomonadota</taxon>
        <taxon>Gammaproteobacteria</taxon>
        <taxon>Oceanospirillales</taxon>
        <taxon>Halomonadaceae</taxon>
        <taxon>Vreelandella</taxon>
    </lineage>
</organism>
<evidence type="ECO:0000256" key="1">
    <source>
        <dbReference type="ARBA" id="ARBA00006432"/>
    </source>
</evidence>
<dbReference type="Gene3D" id="3.30.300.30">
    <property type="match status" value="1"/>
</dbReference>
<proteinExistence type="inferred from homology"/>
<dbReference type="GO" id="GO:0006631">
    <property type="term" value="P:fatty acid metabolic process"/>
    <property type="evidence" value="ECO:0007669"/>
    <property type="project" value="TreeGrafter"/>
</dbReference>
<protein>
    <recommendedName>
        <fullName evidence="3">AMP-binding enzyme C-terminal domain-containing protein</fullName>
    </recommendedName>
</protein>
<sequence length="126" mass="14250">MVDEQGYVHIVGRDKDLVISGGYNVYPKEVEQVIDELDQVAESAVIGLPHPDFGEGVTAVVVRQQGATPREDQLEEAAVINHLDGRLAKYKQPKRVFFVDELPRNTMGKVQKNELRKQFNDTYRTP</sequence>
<evidence type="ECO:0000256" key="2">
    <source>
        <dbReference type="ARBA" id="ARBA00022598"/>
    </source>
</evidence>
<dbReference type="EMBL" id="AP019514">
    <property type="protein sequence ID" value="BBI64508.1"/>
    <property type="molecule type" value="Genomic_DNA"/>
</dbReference>
<name>A0A455UJG8_9GAMM</name>
<feature type="domain" description="AMP-binding enzyme C-terminal" evidence="3">
    <location>
        <begin position="29"/>
        <end position="109"/>
    </location>
</feature>
<dbReference type="SUPFAM" id="SSF56801">
    <property type="entry name" value="Acetyl-CoA synthetase-like"/>
    <property type="match status" value="1"/>
</dbReference>
<dbReference type="GO" id="GO:0031956">
    <property type="term" value="F:medium-chain fatty acid-CoA ligase activity"/>
    <property type="evidence" value="ECO:0007669"/>
    <property type="project" value="TreeGrafter"/>
</dbReference>
<dbReference type="PANTHER" id="PTHR43201:SF8">
    <property type="entry name" value="ACYL-COA SYNTHETASE FAMILY MEMBER 3"/>
    <property type="match status" value="1"/>
</dbReference>
<reference evidence="4 5" key="1">
    <citation type="journal article" date="2019" name="Microbiol. Resour. Announc.">
        <title>Complete Genome Sequence of Halomonas sulfidaeris Strain Esulfide1 Isolated from a Metal Sulfide Rock at a Depth of 2,200 Meters, Obtained Using Nanopore Sequencing.</title>
        <authorList>
            <person name="Saito M."/>
            <person name="Nishigata A."/>
            <person name="Galipon J."/>
            <person name="Arakawa K."/>
        </authorList>
    </citation>
    <scope>NUCLEOTIDE SEQUENCE [LARGE SCALE GENOMIC DNA]</scope>
    <source>
        <strain evidence="4 5">ATCC BAA-803</strain>
    </source>
</reference>
<evidence type="ECO:0000259" key="3">
    <source>
        <dbReference type="Pfam" id="PF13193"/>
    </source>
</evidence>
<dbReference type="InterPro" id="IPR045851">
    <property type="entry name" value="AMP-bd_C_sf"/>
</dbReference>
<keyword evidence="2" id="KW-0436">Ligase</keyword>
<dbReference type="AlphaFoldDB" id="A0A455UJG8"/>
<dbReference type="Pfam" id="PF13193">
    <property type="entry name" value="AMP-binding_C"/>
    <property type="match status" value="1"/>
</dbReference>
<dbReference type="InterPro" id="IPR025110">
    <property type="entry name" value="AMP-bd_C"/>
</dbReference>
<dbReference type="KEGG" id="hsr:HSBAA_58140"/>
<dbReference type="PANTHER" id="PTHR43201">
    <property type="entry name" value="ACYL-COA SYNTHETASE"/>
    <property type="match status" value="1"/>
</dbReference>
<dbReference type="FunFam" id="3.30.300.30:FF:000008">
    <property type="entry name" value="2,3-dihydroxybenzoate-AMP ligase"/>
    <property type="match status" value="1"/>
</dbReference>
<comment type="similarity">
    <text evidence="1">Belongs to the ATP-dependent AMP-binding enzyme family.</text>
</comment>
<evidence type="ECO:0000313" key="4">
    <source>
        <dbReference type="EMBL" id="BBI64508.1"/>
    </source>
</evidence>
<evidence type="ECO:0000313" key="5">
    <source>
        <dbReference type="Proteomes" id="UP000320231"/>
    </source>
</evidence>
<gene>
    <name evidence="4" type="ORF">HSBAA_58140</name>
</gene>
<accession>A0A455UJG8</accession>